<organism evidence="1">
    <name type="scientific">marine sediment metagenome</name>
    <dbReference type="NCBI Taxonomy" id="412755"/>
    <lineage>
        <taxon>unclassified sequences</taxon>
        <taxon>metagenomes</taxon>
        <taxon>ecological metagenomes</taxon>
    </lineage>
</organism>
<feature type="non-terminal residue" evidence="1">
    <location>
        <position position="1"/>
    </location>
</feature>
<proteinExistence type="predicted"/>
<gene>
    <name evidence="1" type="ORF">S03H2_24602</name>
</gene>
<dbReference type="AlphaFoldDB" id="X1GEJ4"/>
<accession>X1GEJ4</accession>
<dbReference type="EMBL" id="BARU01013712">
    <property type="protein sequence ID" value="GAH40004.1"/>
    <property type="molecule type" value="Genomic_DNA"/>
</dbReference>
<protein>
    <recommendedName>
        <fullName evidence="2">Radical SAM core domain-containing protein</fullName>
    </recommendedName>
</protein>
<feature type="non-terminal residue" evidence="1">
    <location>
        <position position="190"/>
    </location>
</feature>
<reference evidence="1" key="1">
    <citation type="journal article" date="2014" name="Front. Microbiol.">
        <title>High frequency of phylogenetically diverse reductive dehalogenase-homologous genes in deep subseafloor sedimentary metagenomes.</title>
        <authorList>
            <person name="Kawai M."/>
            <person name="Futagami T."/>
            <person name="Toyoda A."/>
            <person name="Takaki Y."/>
            <person name="Nishi S."/>
            <person name="Hori S."/>
            <person name="Arai W."/>
            <person name="Tsubouchi T."/>
            <person name="Morono Y."/>
            <person name="Uchiyama I."/>
            <person name="Ito T."/>
            <person name="Fujiyama A."/>
            <person name="Inagaki F."/>
            <person name="Takami H."/>
        </authorList>
    </citation>
    <scope>NUCLEOTIDE SEQUENCE</scope>
    <source>
        <strain evidence="1">Expedition CK06-06</strain>
    </source>
</reference>
<sequence length="190" mass="21688">IKICKKHNIKVSLTTNNLFKKNLSYLFSMGIITEVLVHVIPKAELSKNQIKLFEANLKFLSNQNIILSLKYNILPNSISHMQLFNLCDKYNIKNISSGITYPGPCQTNEFLKLRGAHSVLNNLIKFLREAKSRGLSLDLDIFLPLCIPTKEQIYFLKSRYKYLKGRCCFDDNGDFNPPISVNPDLSANVC</sequence>
<evidence type="ECO:0008006" key="2">
    <source>
        <dbReference type="Google" id="ProtNLM"/>
    </source>
</evidence>
<evidence type="ECO:0000313" key="1">
    <source>
        <dbReference type="EMBL" id="GAH40004.1"/>
    </source>
</evidence>
<comment type="caution">
    <text evidence="1">The sequence shown here is derived from an EMBL/GenBank/DDBJ whole genome shotgun (WGS) entry which is preliminary data.</text>
</comment>
<name>X1GEJ4_9ZZZZ</name>